<evidence type="ECO:0000256" key="2">
    <source>
        <dbReference type="ARBA" id="ARBA00022448"/>
    </source>
</evidence>
<evidence type="ECO:0000256" key="3">
    <source>
        <dbReference type="ARBA" id="ARBA00022741"/>
    </source>
</evidence>
<dbReference type="InterPro" id="IPR003593">
    <property type="entry name" value="AAA+_ATPase"/>
</dbReference>
<dbReference type="GO" id="GO:0005886">
    <property type="term" value="C:plasma membrane"/>
    <property type="evidence" value="ECO:0007669"/>
    <property type="project" value="UniProtKB-SubCell"/>
</dbReference>
<dbReference type="PANTHER" id="PTHR42711:SF17">
    <property type="entry name" value="ABC TRANSPORTER ATP-BINDING PROTEIN"/>
    <property type="match status" value="1"/>
</dbReference>
<evidence type="ECO:0000259" key="7">
    <source>
        <dbReference type="PROSITE" id="PS50893"/>
    </source>
</evidence>
<dbReference type="SUPFAM" id="SSF52540">
    <property type="entry name" value="P-loop containing nucleoside triphosphate hydrolases"/>
    <property type="match status" value="1"/>
</dbReference>
<dbReference type="PANTHER" id="PTHR42711">
    <property type="entry name" value="ABC TRANSPORTER ATP-BINDING PROTEIN"/>
    <property type="match status" value="1"/>
</dbReference>
<dbReference type="GO" id="GO:0046677">
    <property type="term" value="P:response to antibiotic"/>
    <property type="evidence" value="ECO:0007669"/>
    <property type="project" value="UniProtKB-KW"/>
</dbReference>
<evidence type="ECO:0000256" key="6">
    <source>
        <dbReference type="SAM" id="MobiDB-lite"/>
    </source>
</evidence>
<dbReference type="GO" id="GO:0016887">
    <property type="term" value="F:ATP hydrolysis activity"/>
    <property type="evidence" value="ECO:0007669"/>
    <property type="project" value="InterPro"/>
</dbReference>
<dbReference type="PROSITE" id="PS50893">
    <property type="entry name" value="ABC_TRANSPORTER_2"/>
    <property type="match status" value="1"/>
</dbReference>
<evidence type="ECO:0000256" key="5">
    <source>
        <dbReference type="ARBA" id="ARBA00023251"/>
    </source>
</evidence>
<feature type="domain" description="ABC transporter" evidence="7">
    <location>
        <begin position="19"/>
        <end position="247"/>
    </location>
</feature>
<feature type="compositionally biased region" description="Basic residues" evidence="6">
    <location>
        <begin position="245"/>
        <end position="254"/>
    </location>
</feature>
<dbReference type="GO" id="GO:0005524">
    <property type="term" value="F:ATP binding"/>
    <property type="evidence" value="ECO:0007669"/>
    <property type="project" value="UniProtKB-KW"/>
</dbReference>
<proteinExistence type="predicted"/>
<keyword evidence="2" id="KW-0813">Transport</keyword>
<feature type="region of interest" description="Disordered" evidence="6">
    <location>
        <begin position="199"/>
        <end position="264"/>
    </location>
</feature>
<keyword evidence="9" id="KW-1185">Reference proteome</keyword>
<organism evidence="8 9">
    <name type="scientific">Streptomyces poonensis</name>
    <dbReference type="NCBI Taxonomy" id="68255"/>
    <lineage>
        <taxon>Bacteria</taxon>
        <taxon>Bacillati</taxon>
        <taxon>Actinomycetota</taxon>
        <taxon>Actinomycetes</taxon>
        <taxon>Kitasatosporales</taxon>
        <taxon>Streptomycetaceae</taxon>
        <taxon>Streptomyces</taxon>
    </lineage>
</organism>
<dbReference type="EMBL" id="BMVW01000006">
    <property type="protein sequence ID" value="GGZ12180.1"/>
    <property type="molecule type" value="Genomic_DNA"/>
</dbReference>
<reference evidence="8" key="2">
    <citation type="submission" date="2020-09" db="EMBL/GenBank/DDBJ databases">
        <authorList>
            <person name="Sun Q."/>
            <person name="Ohkuma M."/>
        </authorList>
    </citation>
    <scope>NUCLEOTIDE SEQUENCE</scope>
    <source>
        <strain evidence="8">JCM 4815</strain>
    </source>
</reference>
<keyword evidence="3" id="KW-0547">Nucleotide-binding</keyword>
<dbReference type="InterPro" id="IPR017871">
    <property type="entry name" value="ABC_transporter-like_CS"/>
</dbReference>
<evidence type="ECO:0000313" key="9">
    <source>
        <dbReference type="Proteomes" id="UP000622166"/>
    </source>
</evidence>
<dbReference type="InterPro" id="IPR050763">
    <property type="entry name" value="ABC_transporter_ATP-binding"/>
</dbReference>
<dbReference type="Proteomes" id="UP000622166">
    <property type="component" value="Unassembled WGS sequence"/>
</dbReference>
<dbReference type="InterPro" id="IPR027417">
    <property type="entry name" value="P-loop_NTPase"/>
</dbReference>
<evidence type="ECO:0000256" key="4">
    <source>
        <dbReference type="ARBA" id="ARBA00022840"/>
    </source>
</evidence>
<dbReference type="Gene3D" id="3.40.50.300">
    <property type="entry name" value="P-loop containing nucleotide triphosphate hydrolases"/>
    <property type="match status" value="1"/>
</dbReference>
<dbReference type="InterPro" id="IPR003439">
    <property type="entry name" value="ABC_transporter-like_ATP-bd"/>
</dbReference>
<gene>
    <name evidence="8" type="ORF">GCM10010365_34780</name>
</gene>
<comment type="caution">
    <text evidence="8">The sequence shown here is derived from an EMBL/GenBank/DDBJ whole genome shotgun (WGS) entry which is preliminary data.</text>
</comment>
<name>A0A918PKR6_9ACTN</name>
<reference evidence="8" key="1">
    <citation type="journal article" date="2014" name="Int. J. Syst. Evol. Microbiol.">
        <title>Complete genome sequence of Corynebacterium casei LMG S-19264T (=DSM 44701T), isolated from a smear-ripened cheese.</title>
        <authorList>
            <consortium name="US DOE Joint Genome Institute (JGI-PGF)"/>
            <person name="Walter F."/>
            <person name="Albersmeier A."/>
            <person name="Kalinowski J."/>
            <person name="Ruckert C."/>
        </authorList>
    </citation>
    <scope>NUCLEOTIDE SEQUENCE</scope>
    <source>
        <strain evidence="8">JCM 4815</strain>
    </source>
</reference>
<evidence type="ECO:0000256" key="1">
    <source>
        <dbReference type="ARBA" id="ARBA00004202"/>
    </source>
</evidence>
<dbReference type="Pfam" id="PF00005">
    <property type="entry name" value="ABC_tran"/>
    <property type="match status" value="1"/>
</dbReference>
<dbReference type="SMART" id="SM00382">
    <property type="entry name" value="AAA"/>
    <property type="match status" value="1"/>
</dbReference>
<dbReference type="PROSITE" id="PS00211">
    <property type="entry name" value="ABC_TRANSPORTER_1"/>
    <property type="match status" value="1"/>
</dbReference>
<accession>A0A918PKR6</accession>
<keyword evidence="5" id="KW-0046">Antibiotic resistance</keyword>
<comment type="subcellular location">
    <subcellularLocation>
        <location evidence="1">Cell membrane</location>
        <topology evidence="1">Peripheral membrane protein</topology>
    </subcellularLocation>
</comment>
<feature type="compositionally biased region" description="Low complexity" evidence="6">
    <location>
        <begin position="235"/>
        <end position="244"/>
    </location>
</feature>
<sequence length="264" mass="28412">MISTRPRPVTGEVTSPDAVRLSSVVKRFTDAKGERFSAVDGIDLRIRRSEIVAFLGPNGAGKTTTIDMLLGLTRPDEGSVELFGREPQQAVRSGQVAAVLQTGGLLPDLTVEATVRMLGSLHPGSDVDAVLVRAGLDGLRGRRVVECSGGEQQRLRFALALLPGPELLVLDVCMHSSRRDRAPRRRAWWPAGCATRCTPSGCGPGPRRPTWTSCTSAAGRRPPRSHAPSTPSRCWSPPGSSPMRRSARPGRRGRWWPPGTRSGS</sequence>
<keyword evidence="4" id="KW-0067">ATP-binding</keyword>
<evidence type="ECO:0000313" key="8">
    <source>
        <dbReference type="EMBL" id="GGZ12180.1"/>
    </source>
</evidence>
<dbReference type="AlphaFoldDB" id="A0A918PKR6"/>
<feature type="compositionally biased region" description="Low complexity" evidence="6">
    <location>
        <begin position="255"/>
        <end position="264"/>
    </location>
</feature>
<protein>
    <recommendedName>
        <fullName evidence="7">ABC transporter domain-containing protein</fullName>
    </recommendedName>
</protein>